<dbReference type="InterPro" id="IPR025847">
    <property type="entry name" value="MEDS_domain"/>
</dbReference>
<dbReference type="InterPro" id="IPR047718">
    <property type="entry name" value="RsbA-like_anti_sig"/>
</dbReference>
<dbReference type="RefSeq" id="WP_184867881.1">
    <property type="nucleotide sequence ID" value="NZ_BAAAWY010000023.1"/>
</dbReference>
<dbReference type="InterPro" id="IPR050267">
    <property type="entry name" value="Anti-sigma-factor_SerPK"/>
</dbReference>
<dbReference type="Proteomes" id="UP000585638">
    <property type="component" value="Unassembled WGS sequence"/>
</dbReference>
<keyword evidence="1" id="KW-0723">Serine/threonine-protein kinase</keyword>
<feature type="domain" description="Histidine kinase/HSP90-like ATPase" evidence="2">
    <location>
        <begin position="194"/>
        <end position="309"/>
    </location>
</feature>
<dbReference type="CDD" id="cd16936">
    <property type="entry name" value="HATPase_RsbW-like"/>
    <property type="match status" value="1"/>
</dbReference>
<dbReference type="GO" id="GO:0004674">
    <property type="term" value="F:protein serine/threonine kinase activity"/>
    <property type="evidence" value="ECO:0007669"/>
    <property type="project" value="UniProtKB-KW"/>
</dbReference>
<evidence type="ECO:0000313" key="4">
    <source>
        <dbReference type="EMBL" id="MBB5896184.1"/>
    </source>
</evidence>
<feature type="domain" description="MEDS" evidence="3">
    <location>
        <begin position="14"/>
        <end position="158"/>
    </location>
</feature>
<keyword evidence="1" id="KW-0808">Transferase</keyword>
<dbReference type="SUPFAM" id="SSF55874">
    <property type="entry name" value="ATPase domain of HSP90 chaperone/DNA topoisomerase II/histidine kinase"/>
    <property type="match status" value="1"/>
</dbReference>
<evidence type="ECO:0000259" key="3">
    <source>
        <dbReference type="Pfam" id="PF14417"/>
    </source>
</evidence>
<keyword evidence="1" id="KW-0418">Kinase</keyword>
<reference evidence="4 5" key="1">
    <citation type="submission" date="2020-08" db="EMBL/GenBank/DDBJ databases">
        <title>Sequencing the genomes of 1000 actinobacteria strains.</title>
        <authorList>
            <person name="Klenk H.-P."/>
        </authorList>
    </citation>
    <scope>NUCLEOTIDE SEQUENCE [LARGE SCALE GENOMIC DNA]</scope>
    <source>
        <strain evidence="4 5">DSM 43851</strain>
    </source>
</reference>
<dbReference type="AlphaFoldDB" id="A0A7W9NKY0"/>
<protein>
    <submittedName>
        <fullName evidence="4">Anti-sigma regulatory factor (Ser/Thr protein kinase)</fullName>
    </submittedName>
</protein>
<organism evidence="4 5">
    <name type="scientific">Kutzneria kofuensis</name>
    <dbReference type="NCBI Taxonomy" id="103725"/>
    <lineage>
        <taxon>Bacteria</taxon>
        <taxon>Bacillati</taxon>
        <taxon>Actinomycetota</taxon>
        <taxon>Actinomycetes</taxon>
        <taxon>Pseudonocardiales</taxon>
        <taxon>Pseudonocardiaceae</taxon>
        <taxon>Kutzneria</taxon>
    </lineage>
</organism>
<dbReference type="PANTHER" id="PTHR35526">
    <property type="entry name" value="ANTI-SIGMA-F FACTOR RSBW-RELATED"/>
    <property type="match status" value="1"/>
</dbReference>
<evidence type="ECO:0000259" key="2">
    <source>
        <dbReference type="Pfam" id="PF13581"/>
    </source>
</evidence>
<name>A0A7W9NKY0_9PSEU</name>
<dbReference type="InterPro" id="IPR036890">
    <property type="entry name" value="HATPase_C_sf"/>
</dbReference>
<sequence length="313" mass="33460">MTTATTAAKTDPFDHPALFYRDEHEYLAGTLPFITEGLAAGAPVAVAVPTANLALLREELGRDAEHVRMLDMTEVGRNPGRIIPGVLRAFADAHPGRHVRIIGEPIWAHRSETEYPACAQHEALINHAFTGHTATILCPYDVAALDPLVVADAARTHPVLVDRTGRRDSDQYAPDAVVADYNRPLATPPNAVTFTATATDLARLRRWASATAGALGLSEGRAGDLLLAVTELATNSIEHAGSSATVMLGVDGSDLVCQVHDTGHITDPLVGRRPEAAGQRRGRGLLMVNHLADLVRLHTTPRGTSIEARFVLT</sequence>
<evidence type="ECO:0000256" key="1">
    <source>
        <dbReference type="ARBA" id="ARBA00022527"/>
    </source>
</evidence>
<dbReference type="PANTHER" id="PTHR35526:SF3">
    <property type="entry name" value="ANTI-SIGMA-F FACTOR RSBW"/>
    <property type="match status" value="1"/>
</dbReference>
<comment type="caution">
    <text evidence="4">The sequence shown here is derived from an EMBL/GenBank/DDBJ whole genome shotgun (WGS) entry which is preliminary data.</text>
</comment>
<dbReference type="NCBIfam" id="NF041045">
    <property type="entry name" value="RsbA_anti_sig"/>
    <property type="match status" value="1"/>
</dbReference>
<dbReference type="Pfam" id="PF14417">
    <property type="entry name" value="MEDS"/>
    <property type="match status" value="1"/>
</dbReference>
<gene>
    <name evidence="4" type="ORF">BJ998_007380</name>
</gene>
<dbReference type="Gene3D" id="3.30.565.10">
    <property type="entry name" value="Histidine kinase-like ATPase, C-terminal domain"/>
    <property type="match status" value="1"/>
</dbReference>
<dbReference type="Pfam" id="PF13581">
    <property type="entry name" value="HATPase_c_2"/>
    <property type="match status" value="1"/>
</dbReference>
<dbReference type="EMBL" id="JACHIR010000001">
    <property type="protein sequence ID" value="MBB5896184.1"/>
    <property type="molecule type" value="Genomic_DNA"/>
</dbReference>
<evidence type="ECO:0000313" key="5">
    <source>
        <dbReference type="Proteomes" id="UP000585638"/>
    </source>
</evidence>
<accession>A0A7W9NKY0</accession>
<proteinExistence type="predicted"/>
<keyword evidence="5" id="KW-1185">Reference proteome</keyword>
<dbReference type="InterPro" id="IPR003594">
    <property type="entry name" value="HATPase_dom"/>
</dbReference>